<dbReference type="AlphaFoldDB" id="A0A024GE07"/>
<dbReference type="InParanoid" id="A0A024GE07"/>
<proteinExistence type="predicted"/>
<name>A0A024GE07_9STRA</name>
<keyword evidence="1" id="KW-1133">Transmembrane helix</keyword>
<protein>
    <submittedName>
        <fullName evidence="2">Uncharacterized protein</fullName>
    </submittedName>
</protein>
<reference evidence="2 3" key="1">
    <citation type="submission" date="2012-05" db="EMBL/GenBank/DDBJ databases">
        <title>Recombination and specialization in a pathogen metapopulation.</title>
        <authorList>
            <person name="Gardiner A."/>
            <person name="Kemen E."/>
            <person name="Schultz-Larsen T."/>
            <person name="MacLean D."/>
            <person name="Van Oosterhout C."/>
            <person name="Jones J.D.G."/>
        </authorList>
    </citation>
    <scope>NUCLEOTIDE SEQUENCE [LARGE SCALE GENOMIC DNA]</scope>
    <source>
        <strain evidence="2 3">Ac Nc2</strain>
    </source>
</reference>
<comment type="caution">
    <text evidence="2">The sequence shown here is derived from an EMBL/GenBank/DDBJ whole genome shotgun (WGS) entry which is preliminary data.</text>
</comment>
<dbReference type="GO" id="GO:0016020">
    <property type="term" value="C:membrane"/>
    <property type="evidence" value="ECO:0007669"/>
    <property type="project" value="TreeGrafter"/>
</dbReference>
<dbReference type="InterPro" id="IPR046368">
    <property type="entry name" value="Tag1"/>
</dbReference>
<accession>A0A024GE07</accession>
<evidence type="ECO:0000313" key="2">
    <source>
        <dbReference type="EMBL" id="CCI44988.1"/>
    </source>
</evidence>
<dbReference type="InterPro" id="IPR022185">
    <property type="entry name" value="DUF3712"/>
</dbReference>
<sequence length="1149" mass="127408">MTLPDDDEESVDMSRVEDPLLPYRHADSIQTRALEYLSSRRSTRCFKLLTALSAILGLLLLTFAVLQSQMHSIATTAIRSTEMTIKRMNLKNPTKTNVSMDITMEIRSTQFLPALLRPSIFHILYLEQSVGTFLTPRITIRHGGNILKLENQTLNIAIHSINQGQNTSGWNLFARDIIRNAQIHFQLKALLSISVPFGPFHLSTDHIVLSKQLSLDGLQGLRFLKIVSIEMNHSTPLKVLADVEACVYNPSILSLQTIGNLCLEGYHQQALICRLQSFESASSLPIAAFEASSRACLDRSPEVMAKGYNLMRFRGRMLAGNQSSLSSMVSNYLSNRSTEFVVKTCSSHATDLDIFDLPLRNLSIVTQVPPRRTPFIKQMNFEQMLLRRPDPAAMNDSVEIEATLQVDISNPLGPHSPLHIQKIDLNVSLFDEPESTPKSVLGTLWSYDLTLINATLIGDQNLTINTAAHLVFIDDGKKFGYFVRRTINSKQISLWLDGSMQITAVGALGVLSLQNLSLNVVTIIPGMSGLNNVSIMSFLLPGQQNTTADTEPVNVNISIWNPSIFSVSLGSMSLAISTKDELLGRVRGPFDLRPHATFIRLNGLLQPKLDRAGSVSHEVDAFFSRYLQGLSNRLTAVIVEGEFQRCQWMNTALLKLGIETQFVGVPPNYTMIQEISFRELDIHLEPSHDASADGKTAMSIRINLSARILLPSSIHIALNISRLRVGLELINAERLSMGKLQSSEEVCKFVSRKSASLSLNMTRFYPVQFHEKSQVVLMAQFINRVLNGRGAIPIGMQTKVTSLDEGAFPFAKTQMGLLRLFQIPIKVFSNITALDQFSSPPIRISGLDITAGHVSSLRIQLHFVIENPSFLSIKLGALVLDVYYQNTWLGTAKISNFSLRCCRVPTLLNGTFIFEPVFPADFIPRSFLSNFVSGYFTNGKAQEISIRGSSSSSDLELLKPALSSLLMHTKLETFASFYPHAPTLVSSSMIYLDLLQPSQVDTSLELRNPFQETITITGADLELYPCKWQQGTEPIVCLEYYKEALAHFSPIPFHPIRIPATTSSCFSCCLGEQCTVKRDALCPNALEGICMKANLTTVFSIEALWALIRSATSGLLMRVNGTVNVSIGSYATNIFYAQDALLVHVSLKT</sequence>
<dbReference type="PANTHER" id="PTHR35895">
    <property type="entry name" value="CHROMOSOME 16, WHOLE GENOME SHOTGUN SEQUENCE"/>
    <property type="match status" value="1"/>
</dbReference>
<dbReference type="OrthoDB" id="10039566at2759"/>
<organism evidence="2 3">
    <name type="scientific">Albugo candida</name>
    <dbReference type="NCBI Taxonomy" id="65357"/>
    <lineage>
        <taxon>Eukaryota</taxon>
        <taxon>Sar</taxon>
        <taxon>Stramenopiles</taxon>
        <taxon>Oomycota</taxon>
        <taxon>Peronosporomycetes</taxon>
        <taxon>Albuginales</taxon>
        <taxon>Albuginaceae</taxon>
        <taxon>Albugo</taxon>
    </lineage>
</organism>
<dbReference type="STRING" id="65357.A0A024GE07"/>
<dbReference type="Proteomes" id="UP000053237">
    <property type="component" value="Unassembled WGS sequence"/>
</dbReference>
<dbReference type="PANTHER" id="PTHR35895:SF1">
    <property type="entry name" value="LIPID-BINDING SERUM GLYCOPROTEIN C-TERMINAL DOMAIN-CONTAINING PROTEIN"/>
    <property type="match status" value="1"/>
</dbReference>
<gene>
    <name evidence="2" type="ORF">BN9_058350</name>
</gene>
<keyword evidence="1" id="KW-0812">Transmembrane</keyword>
<dbReference type="SUPFAM" id="SSF117070">
    <property type="entry name" value="LEA14-like"/>
    <property type="match status" value="1"/>
</dbReference>
<evidence type="ECO:0000256" key="1">
    <source>
        <dbReference type="SAM" id="Phobius"/>
    </source>
</evidence>
<dbReference type="EMBL" id="CAIX01000085">
    <property type="protein sequence ID" value="CCI44988.1"/>
    <property type="molecule type" value="Genomic_DNA"/>
</dbReference>
<dbReference type="Pfam" id="PF12505">
    <property type="entry name" value="DUF3712"/>
    <property type="match status" value="2"/>
</dbReference>
<keyword evidence="1" id="KW-0472">Membrane</keyword>
<keyword evidence="3" id="KW-1185">Reference proteome</keyword>
<feature type="transmembrane region" description="Helical" evidence="1">
    <location>
        <begin position="48"/>
        <end position="66"/>
    </location>
</feature>
<evidence type="ECO:0000313" key="3">
    <source>
        <dbReference type="Proteomes" id="UP000053237"/>
    </source>
</evidence>